<feature type="domain" description="AB hydrolase-1" evidence="1">
    <location>
        <begin position="4"/>
        <end position="202"/>
    </location>
</feature>
<reference evidence="2" key="1">
    <citation type="submission" date="2018-06" db="EMBL/GenBank/DDBJ databases">
        <authorList>
            <person name="Zhirakovskaya E."/>
        </authorList>
    </citation>
    <scope>NUCLEOTIDE SEQUENCE</scope>
</reference>
<name>A0A3B0UEQ4_9ZZZZ</name>
<evidence type="ECO:0000259" key="1">
    <source>
        <dbReference type="Pfam" id="PF00561"/>
    </source>
</evidence>
<dbReference type="PANTHER" id="PTHR43433:SF5">
    <property type="entry name" value="AB HYDROLASE-1 DOMAIN-CONTAINING PROTEIN"/>
    <property type="match status" value="1"/>
</dbReference>
<dbReference type="Gene3D" id="3.40.50.1820">
    <property type="entry name" value="alpha/beta hydrolase"/>
    <property type="match status" value="1"/>
</dbReference>
<dbReference type="Pfam" id="PF00561">
    <property type="entry name" value="Abhydrolase_1"/>
    <property type="match status" value="1"/>
</dbReference>
<accession>A0A3B0UEQ4</accession>
<dbReference type="AlphaFoldDB" id="A0A3B0UEQ4"/>
<feature type="non-terminal residue" evidence="2">
    <location>
        <position position="1"/>
    </location>
</feature>
<dbReference type="EMBL" id="UOEL01000148">
    <property type="protein sequence ID" value="VAW18086.1"/>
    <property type="molecule type" value="Genomic_DNA"/>
</dbReference>
<protein>
    <recommendedName>
        <fullName evidence="1">AB hydrolase-1 domain-containing protein</fullName>
    </recommendedName>
</protein>
<dbReference type="InterPro" id="IPR000073">
    <property type="entry name" value="AB_hydrolase_1"/>
</dbReference>
<dbReference type="PANTHER" id="PTHR43433">
    <property type="entry name" value="HYDROLASE, ALPHA/BETA FOLD FAMILY PROTEIN"/>
    <property type="match status" value="1"/>
</dbReference>
<dbReference type="SUPFAM" id="SSF53474">
    <property type="entry name" value="alpha/beta-Hydrolases"/>
    <property type="match status" value="1"/>
</dbReference>
<dbReference type="InterPro" id="IPR029058">
    <property type="entry name" value="AB_hydrolase_fold"/>
</dbReference>
<sequence>KKWKKKDSYTLKDMTHDAITVLDSLKIVKAHIVGVSMGGIIAQIIALDYPYKASSLTCMMSSADIADSELPPMSKKILPKMISTVFKHGFFGSKKGQIKRQIVQKKILMGEATGDVDMKSIAEIAAYNLRKRDGFKLLSARHHYWAMLHSESRIEALKNLKLPTLIIHGKKDPVIPIAHGEKIAAIVMNADSLYIENMGHDLPDSALNKMTGKIISHFSKVQNRVKKIPENQERSFLNCCGANDNKE</sequence>
<evidence type="ECO:0000313" key="2">
    <source>
        <dbReference type="EMBL" id="VAW18086.1"/>
    </source>
</evidence>
<dbReference type="InterPro" id="IPR050471">
    <property type="entry name" value="AB_hydrolase"/>
</dbReference>
<proteinExistence type="predicted"/>
<organism evidence="2">
    <name type="scientific">hydrothermal vent metagenome</name>
    <dbReference type="NCBI Taxonomy" id="652676"/>
    <lineage>
        <taxon>unclassified sequences</taxon>
        <taxon>metagenomes</taxon>
        <taxon>ecological metagenomes</taxon>
    </lineage>
</organism>
<gene>
    <name evidence="2" type="ORF">MNBD_BACTEROID03-1378</name>
</gene>